<sequence>MAANSAQNDLDLAKVKRENDNGDVIILDDDSETVAMPNITSNDNLSQQSTQEHVEFTTKIETNGPIEQAITLPVIKPEDNEVPSLPNTEPSVNISTVTLVPDFSPGTFKFLE</sequence>
<protein>
    <submittedName>
        <fullName evidence="1">Uncharacterized protein</fullName>
    </submittedName>
</protein>
<dbReference type="Proteomes" id="UP001201812">
    <property type="component" value="Unassembled WGS sequence"/>
</dbReference>
<comment type="caution">
    <text evidence="1">The sequence shown here is derived from an EMBL/GenBank/DDBJ whole genome shotgun (WGS) entry which is preliminary data.</text>
</comment>
<organism evidence="1 2">
    <name type="scientific">Ditylenchus destructor</name>
    <dbReference type="NCBI Taxonomy" id="166010"/>
    <lineage>
        <taxon>Eukaryota</taxon>
        <taxon>Metazoa</taxon>
        <taxon>Ecdysozoa</taxon>
        <taxon>Nematoda</taxon>
        <taxon>Chromadorea</taxon>
        <taxon>Rhabditida</taxon>
        <taxon>Tylenchina</taxon>
        <taxon>Tylenchomorpha</taxon>
        <taxon>Sphaerularioidea</taxon>
        <taxon>Anguinidae</taxon>
        <taxon>Anguininae</taxon>
        <taxon>Ditylenchus</taxon>
    </lineage>
</organism>
<accession>A0AAD4MID3</accession>
<evidence type="ECO:0000313" key="2">
    <source>
        <dbReference type="Proteomes" id="UP001201812"/>
    </source>
</evidence>
<reference evidence="1" key="1">
    <citation type="submission" date="2022-01" db="EMBL/GenBank/DDBJ databases">
        <title>Genome Sequence Resource for Two Populations of Ditylenchus destructor, the Migratory Endoparasitic Phytonematode.</title>
        <authorList>
            <person name="Zhang H."/>
            <person name="Lin R."/>
            <person name="Xie B."/>
        </authorList>
    </citation>
    <scope>NUCLEOTIDE SEQUENCE</scope>
    <source>
        <strain evidence="1">BazhouSP</strain>
    </source>
</reference>
<dbReference type="AlphaFoldDB" id="A0AAD4MID3"/>
<gene>
    <name evidence="1" type="ORF">DdX_19095</name>
</gene>
<keyword evidence="2" id="KW-1185">Reference proteome</keyword>
<dbReference type="EMBL" id="JAKKPZ010000334">
    <property type="protein sequence ID" value="KAI1696319.1"/>
    <property type="molecule type" value="Genomic_DNA"/>
</dbReference>
<proteinExistence type="predicted"/>
<name>A0AAD4MID3_9BILA</name>
<evidence type="ECO:0000313" key="1">
    <source>
        <dbReference type="EMBL" id="KAI1696319.1"/>
    </source>
</evidence>